<dbReference type="Proteomes" id="UP000241158">
    <property type="component" value="Unassembled WGS sequence"/>
</dbReference>
<dbReference type="InterPro" id="IPR036291">
    <property type="entry name" value="NAD(P)-bd_dom_sf"/>
</dbReference>
<keyword evidence="2" id="KW-1185">Reference proteome</keyword>
<accession>A0A2P7AX68</accession>
<dbReference type="Gene3D" id="3.90.25.10">
    <property type="entry name" value="UDP-galactose 4-epimerase, domain 1"/>
    <property type="match status" value="1"/>
</dbReference>
<dbReference type="InterPro" id="IPR017853">
    <property type="entry name" value="GH"/>
</dbReference>
<comment type="caution">
    <text evidence="1">The sequence shown here is derived from an EMBL/GenBank/DDBJ whole genome shotgun (WGS) entry which is preliminary data.</text>
</comment>
<protein>
    <submittedName>
        <fullName evidence="1">dTDP-4-dehydrorhamnose reductase</fullName>
    </submittedName>
</protein>
<evidence type="ECO:0000313" key="1">
    <source>
        <dbReference type="EMBL" id="PSH58797.1"/>
    </source>
</evidence>
<proteinExistence type="predicted"/>
<organism evidence="1 2">
    <name type="scientific">Phyllobacterium endophyticum</name>
    <dbReference type="NCBI Taxonomy" id="1149773"/>
    <lineage>
        <taxon>Bacteria</taxon>
        <taxon>Pseudomonadati</taxon>
        <taxon>Pseudomonadota</taxon>
        <taxon>Alphaproteobacteria</taxon>
        <taxon>Hyphomicrobiales</taxon>
        <taxon>Phyllobacteriaceae</taxon>
        <taxon>Phyllobacterium</taxon>
    </lineage>
</organism>
<dbReference type="SUPFAM" id="SSF51735">
    <property type="entry name" value="NAD(P)-binding Rossmann-fold domains"/>
    <property type="match status" value="1"/>
</dbReference>
<sequence length="674" mass="75686">MELADRPQLWGGVECSIVRIRNRWRDQSVETGHRERLDDLESISRLGIETLRYPVLWESVAPRTPHDMDFGWHDGRLHKLRQLRIEPIAGLVHHGSGPRYTNLLDPAFPDLLAAYAGEVAARYPWINRFTPINEPLTTARFSCLYGHWYPHRRSTGDFARALINQCRGIVLAMRAIRAINPDATLVQTEDLGKAFSTPLLRYQADYENERRWLTFDLLLGQVDRTHPWYKVFLDHGIAEKELLFFVDEPCAPEILGINHYLTSERFLEHRRANRPPGHRMSGNGRHRYADLEAVRTSLPSGSTGPEARLREVWARYRRPTAITETHHGSTRDEQLRWLAEMWNAATALRAEGKDIRAVSVWALFGVMDWNSLLVRRNGCYEAGAFDIRSPIPRLTAVGHSVRKIAAEGSFDHPVLDTPGWWHSEHRFYAPRSLGAASKVALPRSIVVVGASGRVADAFRETANLRGLAHTVIPGPLAGKDLERHLNGNRVWAIVDLSGLTQPSADSPGSPNRAAAGQGLPQLSFTQDKEFPAGPHCLRIQTGRLFGPWERENFIVRVLKELTAGRQIALSPANMVSATYIPDLFNAALDLLIDGARGAWCLVNSNDLSWFDFGQIIARSAGLDPALVGPELTAVPEDRDPGQPECALMPTLTNALWRFLRDSEVTWRPSQLAAE</sequence>
<dbReference type="EMBL" id="PGGN01000002">
    <property type="protein sequence ID" value="PSH58797.1"/>
    <property type="molecule type" value="Genomic_DNA"/>
</dbReference>
<gene>
    <name evidence="1" type="ORF">CU100_11330</name>
</gene>
<name>A0A2P7AX68_9HYPH</name>
<dbReference type="SUPFAM" id="SSF51445">
    <property type="entry name" value="(Trans)glycosidases"/>
    <property type="match status" value="1"/>
</dbReference>
<reference evidence="2" key="1">
    <citation type="submission" date="2017-11" db="EMBL/GenBank/DDBJ databases">
        <authorList>
            <person name="Kuznetsova I."/>
            <person name="Sazanova A."/>
            <person name="Chirak E."/>
            <person name="Safronova V."/>
            <person name="Willems A."/>
        </authorList>
    </citation>
    <scope>NUCLEOTIDE SEQUENCE [LARGE SCALE GENOMIC DNA]</scope>
    <source>
        <strain evidence="2">PEPV15</strain>
    </source>
</reference>
<dbReference type="OrthoDB" id="9803892at2"/>
<dbReference type="AlphaFoldDB" id="A0A2P7AX68"/>
<dbReference type="Gene3D" id="3.20.20.80">
    <property type="entry name" value="Glycosidases"/>
    <property type="match status" value="1"/>
</dbReference>
<dbReference type="Gene3D" id="3.40.50.720">
    <property type="entry name" value="NAD(P)-binding Rossmann-like Domain"/>
    <property type="match status" value="1"/>
</dbReference>
<evidence type="ECO:0000313" key="2">
    <source>
        <dbReference type="Proteomes" id="UP000241158"/>
    </source>
</evidence>